<feature type="transmembrane region" description="Helical" evidence="6">
    <location>
        <begin position="277"/>
        <end position="296"/>
    </location>
</feature>
<dbReference type="EMBL" id="CP119326">
    <property type="protein sequence ID" value="WEK39855.1"/>
    <property type="molecule type" value="Genomic_DNA"/>
</dbReference>
<dbReference type="PANTHER" id="PTHR30250:SF11">
    <property type="entry name" value="O-ANTIGEN TRANSPORTER-RELATED"/>
    <property type="match status" value="1"/>
</dbReference>
<dbReference type="AlphaFoldDB" id="A0AAJ5X3Y4"/>
<dbReference type="PANTHER" id="PTHR30250">
    <property type="entry name" value="PST FAMILY PREDICTED COLANIC ACID TRANSPORTER"/>
    <property type="match status" value="1"/>
</dbReference>
<keyword evidence="2" id="KW-1003">Cell membrane</keyword>
<evidence type="ECO:0000256" key="2">
    <source>
        <dbReference type="ARBA" id="ARBA00022475"/>
    </source>
</evidence>
<evidence type="ECO:0000313" key="7">
    <source>
        <dbReference type="EMBL" id="WEK39855.1"/>
    </source>
</evidence>
<feature type="transmembrane region" description="Helical" evidence="6">
    <location>
        <begin position="137"/>
        <end position="154"/>
    </location>
</feature>
<dbReference type="InterPro" id="IPR002797">
    <property type="entry name" value="Polysacc_synth"/>
</dbReference>
<evidence type="ECO:0000256" key="6">
    <source>
        <dbReference type="SAM" id="Phobius"/>
    </source>
</evidence>
<accession>A0AAJ5X3Y4</accession>
<keyword evidence="4 6" id="KW-1133">Transmembrane helix</keyword>
<feature type="transmembrane region" description="Helical" evidence="6">
    <location>
        <begin position="316"/>
        <end position="334"/>
    </location>
</feature>
<dbReference type="Pfam" id="PF01943">
    <property type="entry name" value="Polysacc_synt"/>
    <property type="match status" value="1"/>
</dbReference>
<proteinExistence type="predicted"/>
<evidence type="ECO:0000256" key="5">
    <source>
        <dbReference type="ARBA" id="ARBA00023136"/>
    </source>
</evidence>
<feature type="transmembrane region" description="Helical" evidence="6">
    <location>
        <begin position="78"/>
        <end position="98"/>
    </location>
</feature>
<feature type="transmembrane region" description="Helical" evidence="6">
    <location>
        <begin position="34"/>
        <end position="57"/>
    </location>
</feature>
<dbReference type="GO" id="GO:0005886">
    <property type="term" value="C:plasma membrane"/>
    <property type="evidence" value="ECO:0007669"/>
    <property type="project" value="UniProtKB-SubCell"/>
</dbReference>
<sequence>MADVGWLYVAHIARYAAPLLLYPVLTRRLGVEGFGVYAAGLSLALIVSVVVDYGLSVSGPRDIAARPADRGRIVGRAVAVRALLVPPAIGVGLGLSILTPALGGVGGATAMAILLGVGQGAGLLWYFQGIRNPAPMAMREVGFILAAALAILAWPGSGVAGALAVQAAGVWCGVAVGGVGVWRRERIARPSWSAVVGALRQEGALFLSRAVIAAYTGAAVFVVAVLAGPTQAALYGVADRLVSAAGSQMRPLAGVIAPRIAALLTHDPIAAFRTARWTLVSAFGAAAVVATGLMIAAPMLMRGLFGAAFMGAEAPLRLLAATLPLVAISQVLGLHLMTSLRMDGRFAAMTAVGCAATLGAAWALAPNFGAVGTAGARIVGEAAVVLICAACLKGHWGALFPARSRHVPAI</sequence>
<protein>
    <submittedName>
        <fullName evidence="7">Oligosaccharide flippase family protein</fullName>
    </submittedName>
</protein>
<feature type="transmembrane region" description="Helical" evidence="6">
    <location>
        <begin position="377"/>
        <end position="396"/>
    </location>
</feature>
<keyword evidence="5 6" id="KW-0472">Membrane</keyword>
<keyword evidence="3 6" id="KW-0812">Transmembrane</keyword>
<feature type="transmembrane region" description="Helical" evidence="6">
    <location>
        <begin position="346"/>
        <end position="365"/>
    </location>
</feature>
<feature type="transmembrane region" description="Helical" evidence="6">
    <location>
        <begin position="104"/>
        <end position="125"/>
    </location>
</feature>
<name>A0AAJ5X3Y4_9CAUL</name>
<comment type="subcellular location">
    <subcellularLocation>
        <location evidence="1">Cell membrane</location>
        <topology evidence="1">Multi-pass membrane protein</topology>
    </subcellularLocation>
</comment>
<gene>
    <name evidence="7" type="ORF">P0Y50_15170</name>
</gene>
<evidence type="ECO:0000256" key="4">
    <source>
        <dbReference type="ARBA" id="ARBA00022989"/>
    </source>
</evidence>
<feature type="transmembrane region" description="Helical" evidence="6">
    <location>
        <begin position="203"/>
        <end position="228"/>
    </location>
</feature>
<dbReference type="Proteomes" id="UP001213664">
    <property type="component" value="Chromosome"/>
</dbReference>
<dbReference type="InterPro" id="IPR050833">
    <property type="entry name" value="Poly_Biosynth_Transport"/>
</dbReference>
<evidence type="ECO:0000313" key="8">
    <source>
        <dbReference type="Proteomes" id="UP001213664"/>
    </source>
</evidence>
<evidence type="ECO:0000256" key="1">
    <source>
        <dbReference type="ARBA" id="ARBA00004651"/>
    </source>
</evidence>
<evidence type="ECO:0000256" key="3">
    <source>
        <dbReference type="ARBA" id="ARBA00022692"/>
    </source>
</evidence>
<reference evidence="7" key="1">
    <citation type="submission" date="2023-03" db="EMBL/GenBank/DDBJ databases">
        <title>Andean soil-derived lignocellulolytic bacterial consortium as a source of novel taxa and putative plastic-active enzymes.</title>
        <authorList>
            <person name="Diaz-Garcia L."/>
            <person name="Chuvochina M."/>
            <person name="Feuerriegel G."/>
            <person name="Bunk B."/>
            <person name="Sproer C."/>
            <person name="Streit W.R."/>
            <person name="Rodriguez L.M."/>
            <person name="Overmann J."/>
            <person name="Jimenez D.J."/>
        </authorList>
    </citation>
    <scope>NUCLEOTIDE SEQUENCE</scope>
    <source>
        <strain evidence="7">MAG 833</strain>
    </source>
</reference>
<organism evidence="7 8">
    <name type="scientific">Candidatus Brevundimonas colombiensis</name>
    <dbReference type="NCBI Taxonomy" id="3121376"/>
    <lineage>
        <taxon>Bacteria</taxon>
        <taxon>Pseudomonadati</taxon>
        <taxon>Pseudomonadota</taxon>
        <taxon>Alphaproteobacteria</taxon>
        <taxon>Caulobacterales</taxon>
        <taxon>Caulobacteraceae</taxon>
        <taxon>Brevundimonas</taxon>
    </lineage>
</organism>